<accession>A0A5C5YUY5</accession>
<proteinExistence type="predicted"/>
<dbReference type="Pfam" id="PF17678">
    <property type="entry name" value="Glyco_hydro_92N"/>
    <property type="match status" value="1"/>
</dbReference>
<dbReference type="Gene3D" id="1.20.1610.10">
    <property type="entry name" value="alpha-1,2-mannosidases domains"/>
    <property type="match status" value="1"/>
</dbReference>
<dbReference type="EMBL" id="SJPJ01000001">
    <property type="protein sequence ID" value="TWT78818.1"/>
    <property type="molecule type" value="Genomic_DNA"/>
</dbReference>
<dbReference type="GO" id="GO:0006516">
    <property type="term" value="P:glycoprotein catabolic process"/>
    <property type="evidence" value="ECO:0007669"/>
    <property type="project" value="TreeGrafter"/>
</dbReference>
<evidence type="ECO:0000313" key="3">
    <source>
        <dbReference type="EMBL" id="TWT78818.1"/>
    </source>
</evidence>
<dbReference type="Pfam" id="PF07971">
    <property type="entry name" value="Glyco_hydro_92"/>
    <property type="match status" value="1"/>
</dbReference>
<dbReference type="GO" id="GO:0000224">
    <property type="term" value="F:peptide-N4-(N-acetyl-beta-glucosaminyl)asparagine amidase activity"/>
    <property type="evidence" value="ECO:0007669"/>
    <property type="project" value="TreeGrafter"/>
</dbReference>
<dbReference type="FunFam" id="3.30.2080.10:FF:000001">
    <property type="entry name" value="Alpha-1,2-mannosidase subfamily"/>
    <property type="match status" value="1"/>
</dbReference>
<organism evidence="3 4">
    <name type="scientific">Novipirellula herctigrandis</name>
    <dbReference type="NCBI Taxonomy" id="2527986"/>
    <lineage>
        <taxon>Bacteria</taxon>
        <taxon>Pseudomonadati</taxon>
        <taxon>Planctomycetota</taxon>
        <taxon>Planctomycetia</taxon>
        <taxon>Pirellulales</taxon>
        <taxon>Pirellulaceae</taxon>
        <taxon>Novipirellula</taxon>
    </lineage>
</organism>
<sequence length="752" mass="84664">MVILALLFKMPSLVGVANESAEAPSKETVDYINPMIGAITLGGYGGHGLGKTFPGPTTPLGMVQLSPDTITGGDNGPGYSSHHETIEGFSFTHMSGIGWYGELGNFQVMPTTGPRQLNRDLAKSAYSHDRETAKAGYYSVMLDRYNIQVELTAAPRSGMIRMTFPESGNSRIQIDLARRIGQKERWLSHGKQHVEVVDDHTIQGYMYCPREDGGWGHGDGNVTYTEYFYAQLSKPIEQFGVFDKDTVFESKRSYDGSNTGFFIDFVTEKDEPVLLKTGVSYVSIDGAKENLTHDIPGWDFDKVYHDARSLWADALAGVAIEGGSDKEKEIFATALYHCFIDPRSISDIDGFYIGADNEKHQADGFIYRSIFSGWDVFRSQFPLLTIIRPDVVNDEINSLLQMGILSKREYLPRWELLNSYSGCMLGNPAVSVIADAYHKGIRNYDIDEAYKQCVNSVEKFSNFEEDRGFTPDMISHTLEYAYTDWCVGRMAETLGKTADAKKYNQRAQAYHNIWDPKVKWFRAKKANGDWTEWKGKEVHWQGTIESNPYQQGWFVPHDVAGMIELMGPEFFEQELEAFFDKVPDDFLWNDFYNHPNEPCHHVAFLFNYIGKPWLTQKWTRTICDRAYGTGVRGLCGNEDVGQMSAWYVFTAMGLHPVCPGDNMYQLTSPVFDKVSIRLDPSYYKGGTFHVIAHDNSPENIYIQSAKLNGQPLNRPWIMHDEIAAGGTLEFQMGKNPNKAWGAGDIPPTSASD</sequence>
<keyword evidence="3" id="KW-0378">Hydrolase</keyword>
<feature type="domain" description="Glycosyl hydrolase family 92 N-terminal" evidence="2">
    <location>
        <begin position="31"/>
        <end position="280"/>
    </location>
</feature>
<reference evidence="3 4" key="1">
    <citation type="submission" date="2019-02" db="EMBL/GenBank/DDBJ databases">
        <title>Deep-cultivation of Planctomycetes and their phenomic and genomic characterization uncovers novel biology.</title>
        <authorList>
            <person name="Wiegand S."/>
            <person name="Jogler M."/>
            <person name="Boedeker C."/>
            <person name="Pinto D."/>
            <person name="Vollmers J."/>
            <person name="Rivas-Marin E."/>
            <person name="Kohn T."/>
            <person name="Peeters S.H."/>
            <person name="Heuer A."/>
            <person name="Rast P."/>
            <person name="Oberbeckmann S."/>
            <person name="Bunk B."/>
            <person name="Jeske O."/>
            <person name="Meyerdierks A."/>
            <person name="Storesund J.E."/>
            <person name="Kallscheuer N."/>
            <person name="Luecker S."/>
            <person name="Lage O.M."/>
            <person name="Pohl T."/>
            <person name="Merkel B.J."/>
            <person name="Hornburger P."/>
            <person name="Mueller R.-W."/>
            <person name="Bruemmer F."/>
            <person name="Labrenz M."/>
            <person name="Spormann A.M."/>
            <person name="Op Den Camp H."/>
            <person name="Overmann J."/>
            <person name="Amann R."/>
            <person name="Jetten M.S.M."/>
            <person name="Mascher T."/>
            <person name="Medema M.H."/>
            <person name="Devos D.P."/>
            <person name="Kaster A.-K."/>
            <person name="Ovreas L."/>
            <person name="Rohde M."/>
            <person name="Galperin M.Y."/>
            <person name="Jogler C."/>
        </authorList>
    </citation>
    <scope>NUCLEOTIDE SEQUENCE [LARGE SCALE GENOMIC DNA]</scope>
    <source>
        <strain evidence="3 4">CA13</strain>
    </source>
</reference>
<dbReference type="SUPFAM" id="SSF48208">
    <property type="entry name" value="Six-hairpin glycosidases"/>
    <property type="match status" value="1"/>
</dbReference>
<dbReference type="Gene3D" id="3.30.2080.10">
    <property type="entry name" value="GH92 mannosidase domain"/>
    <property type="match status" value="1"/>
</dbReference>
<dbReference type="GO" id="GO:0005975">
    <property type="term" value="P:carbohydrate metabolic process"/>
    <property type="evidence" value="ECO:0007669"/>
    <property type="project" value="InterPro"/>
</dbReference>
<keyword evidence="4" id="KW-1185">Reference proteome</keyword>
<dbReference type="Proteomes" id="UP000315010">
    <property type="component" value="Unassembled WGS sequence"/>
</dbReference>
<evidence type="ECO:0000259" key="2">
    <source>
        <dbReference type="Pfam" id="PF17678"/>
    </source>
</evidence>
<dbReference type="PANTHER" id="PTHR12143:SF39">
    <property type="entry name" value="SECRETED PROTEIN"/>
    <property type="match status" value="1"/>
</dbReference>
<dbReference type="PANTHER" id="PTHR12143">
    <property type="entry name" value="PEPTIDE N-GLYCANASE PNGASE -RELATED"/>
    <property type="match status" value="1"/>
</dbReference>
<dbReference type="Gene3D" id="2.70.98.10">
    <property type="match status" value="1"/>
</dbReference>
<feature type="domain" description="Glycosyl hydrolase family 92" evidence="1">
    <location>
        <begin position="286"/>
        <end position="734"/>
    </location>
</feature>
<dbReference type="AlphaFoldDB" id="A0A5C5YUY5"/>
<dbReference type="InterPro" id="IPR008928">
    <property type="entry name" value="6-hairpin_glycosidase_sf"/>
</dbReference>
<evidence type="ECO:0000313" key="4">
    <source>
        <dbReference type="Proteomes" id="UP000315010"/>
    </source>
</evidence>
<dbReference type="Gene3D" id="1.20.1050.60">
    <property type="entry name" value="alpha-1,2-mannosidase"/>
    <property type="match status" value="1"/>
</dbReference>
<dbReference type="InterPro" id="IPR041371">
    <property type="entry name" value="GH92_N"/>
</dbReference>
<name>A0A5C5YUY5_9BACT</name>
<gene>
    <name evidence="3" type="ORF">CA13_02150</name>
</gene>
<dbReference type="GO" id="GO:0005829">
    <property type="term" value="C:cytosol"/>
    <property type="evidence" value="ECO:0007669"/>
    <property type="project" value="TreeGrafter"/>
</dbReference>
<dbReference type="NCBIfam" id="TIGR01180">
    <property type="entry name" value="aman2_put"/>
    <property type="match status" value="1"/>
</dbReference>
<protein>
    <submittedName>
        <fullName evidence="3">Glycosyl hydrolase family 92</fullName>
    </submittedName>
</protein>
<dbReference type="GO" id="GO:0030246">
    <property type="term" value="F:carbohydrate binding"/>
    <property type="evidence" value="ECO:0007669"/>
    <property type="project" value="InterPro"/>
</dbReference>
<dbReference type="InterPro" id="IPR050883">
    <property type="entry name" value="PNGase"/>
</dbReference>
<comment type="caution">
    <text evidence="3">The sequence shown here is derived from an EMBL/GenBank/DDBJ whole genome shotgun (WGS) entry which is preliminary data.</text>
</comment>
<dbReference type="InterPro" id="IPR014718">
    <property type="entry name" value="GH-type_carb-bd"/>
</dbReference>
<dbReference type="InterPro" id="IPR012939">
    <property type="entry name" value="Glyco_hydro_92"/>
</dbReference>
<dbReference type="InterPro" id="IPR005887">
    <property type="entry name" value="GH92_a_mannosidase_put"/>
</dbReference>
<evidence type="ECO:0000259" key="1">
    <source>
        <dbReference type="Pfam" id="PF07971"/>
    </source>
</evidence>